<sequence>MMRCCVEHLRPIQGSDIFRVMKLSTSLGSSKDLKAKRNGDQVLYSFHHGHIFDSHPNPNHLHNAVLRSRSCLVPNDNIHQVRCTAS</sequence>
<evidence type="ECO:0000313" key="1">
    <source>
        <dbReference type="EnsemblPlants" id="cds.evm.model.08.1827"/>
    </source>
</evidence>
<accession>A0A803Q9X5</accession>
<keyword evidence="2" id="KW-1185">Reference proteome</keyword>
<name>A0A803Q9X5_CANSA</name>
<evidence type="ECO:0000313" key="2">
    <source>
        <dbReference type="Proteomes" id="UP000596661"/>
    </source>
</evidence>
<dbReference type="Gramene" id="evm.model.08.1827">
    <property type="protein sequence ID" value="cds.evm.model.08.1827"/>
    <property type="gene ID" value="evm.TU.08.1827"/>
</dbReference>
<dbReference type="Proteomes" id="UP000596661">
    <property type="component" value="Chromosome 8"/>
</dbReference>
<reference evidence="1" key="2">
    <citation type="submission" date="2021-03" db="UniProtKB">
        <authorList>
            <consortium name="EnsemblPlants"/>
        </authorList>
    </citation>
    <scope>IDENTIFICATION</scope>
</reference>
<dbReference type="EMBL" id="UZAU01000717">
    <property type="status" value="NOT_ANNOTATED_CDS"/>
    <property type="molecule type" value="Genomic_DNA"/>
</dbReference>
<dbReference type="AlphaFoldDB" id="A0A803Q9X5"/>
<organism evidence="1 2">
    <name type="scientific">Cannabis sativa</name>
    <name type="common">Hemp</name>
    <name type="synonym">Marijuana</name>
    <dbReference type="NCBI Taxonomy" id="3483"/>
    <lineage>
        <taxon>Eukaryota</taxon>
        <taxon>Viridiplantae</taxon>
        <taxon>Streptophyta</taxon>
        <taxon>Embryophyta</taxon>
        <taxon>Tracheophyta</taxon>
        <taxon>Spermatophyta</taxon>
        <taxon>Magnoliopsida</taxon>
        <taxon>eudicotyledons</taxon>
        <taxon>Gunneridae</taxon>
        <taxon>Pentapetalae</taxon>
        <taxon>rosids</taxon>
        <taxon>fabids</taxon>
        <taxon>Rosales</taxon>
        <taxon>Cannabaceae</taxon>
        <taxon>Cannabis</taxon>
    </lineage>
</organism>
<reference evidence="1" key="1">
    <citation type="submission" date="2018-11" db="EMBL/GenBank/DDBJ databases">
        <authorList>
            <person name="Grassa J C."/>
        </authorList>
    </citation>
    <scope>NUCLEOTIDE SEQUENCE [LARGE SCALE GENOMIC DNA]</scope>
</reference>
<proteinExistence type="predicted"/>
<protein>
    <submittedName>
        <fullName evidence="1">Uncharacterized protein</fullName>
    </submittedName>
</protein>
<dbReference type="EnsemblPlants" id="evm.model.08.1827">
    <property type="protein sequence ID" value="cds.evm.model.08.1827"/>
    <property type="gene ID" value="evm.TU.08.1827"/>
</dbReference>